<dbReference type="PANTHER" id="PTHR43883:SF1">
    <property type="entry name" value="GLUCONOKINASE"/>
    <property type="match status" value="1"/>
</dbReference>
<proteinExistence type="predicted"/>
<dbReference type="InterPro" id="IPR011009">
    <property type="entry name" value="Kinase-like_dom_sf"/>
</dbReference>
<dbReference type="AlphaFoldDB" id="A0A0P1B751"/>
<keyword evidence="1" id="KW-0808">Transferase</keyword>
<sequence>MESVHSKTQVSLLEVSQEELELALQNRKTFVCSNANVKSSSGQNDGTRLKIVHTHMSMVVMFPEQVYKVKKHVNLGFADFTSLNKRFKACIAEVELNKTLAPNVYLGIVPIYMKRETREISVRCDTYWTPERNEHSDWFQNDQFGEIIDWAVHMVRLPDEWSLMHLLDQGKLTEKMLEQLVEKLVNFHKTAIRGRDIDQFGKISMVCNNMDDNFDQTASHVGITVNETVYNRVKKLSYIWLETLKPIIESRVELGCICDTHGDLRLEHVFQLPSSSNKEEDFVIIDRIEFNEKFRFGDPFSDVAFLSMDMWQRGRYDLAQLLKHKYLEKAGQRSVNCADLYTFYEAYRAVVRAKVCGFRAMESTIPAASRAEEIQKARCHWLVALEMLSQPNERPCLILIGGLPASGKSTLSRMLVECDKSLVWLRSDVIRKELAVHQDKKLTAQGVEMLEESLYSMNMTCSTYEELLKRSIKHLRDGGRVIVDATFQHHTKRQEFITAGKMEGALVVFIMCECDRKIAKSRMLARKNDVSDATWEVYEQMEKTWQFSVDLMIEYRVVRTDWDQEETLHRAQDILCRVGVW</sequence>
<name>A0A0P1B751_PLAHL</name>
<dbReference type="SUPFAM" id="SSF52540">
    <property type="entry name" value="P-loop containing nucleoside triphosphate hydrolases"/>
    <property type="match status" value="1"/>
</dbReference>
<evidence type="ECO:0000313" key="2">
    <source>
        <dbReference type="Proteomes" id="UP000054928"/>
    </source>
</evidence>
<dbReference type="PANTHER" id="PTHR43883">
    <property type="entry name" value="SLR0207 PROTEIN"/>
    <property type="match status" value="1"/>
</dbReference>
<evidence type="ECO:0000313" key="1">
    <source>
        <dbReference type="EMBL" id="CEG49505.1"/>
    </source>
</evidence>
<dbReference type="GeneID" id="36402320"/>
<dbReference type="SUPFAM" id="SSF56112">
    <property type="entry name" value="Protein kinase-like (PK-like)"/>
    <property type="match status" value="1"/>
</dbReference>
<accession>A0A0P1B751</accession>
<dbReference type="Pfam" id="PF13671">
    <property type="entry name" value="AAA_33"/>
    <property type="match status" value="1"/>
</dbReference>
<dbReference type="OrthoDB" id="58922at2759"/>
<protein>
    <submittedName>
        <fullName evidence="1">Aminoglycoside phosphotransferase</fullName>
    </submittedName>
</protein>
<dbReference type="Proteomes" id="UP000054928">
    <property type="component" value="Unassembled WGS sequence"/>
</dbReference>
<dbReference type="EMBL" id="CCYD01003055">
    <property type="protein sequence ID" value="CEG49505.1"/>
    <property type="molecule type" value="Genomic_DNA"/>
</dbReference>
<dbReference type="Gene3D" id="3.40.50.300">
    <property type="entry name" value="P-loop containing nucleotide triphosphate hydrolases"/>
    <property type="match status" value="1"/>
</dbReference>
<keyword evidence="2" id="KW-1185">Reference proteome</keyword>
<dbReference type="GO" id="GO:0016740">
    <property type="term" value="F:transferase activity"/>
    <property type="evidence" value="ECO:0007669"/>
    <property type="project" value="UniProtKB-KW"/>
</dbReference>
<dbReference type="RefSeq" id="XP_024585874.1">
    <property type="nucleotide sequence ID" value="XM_024720702.1"/>
</dbReference>
<reference evidence="2" key="1">
    <citation type="submission" date="2014-09" db="EMBL/GenBank/DDBJ databases">
        <authorList>
            <person name="Sharma Rahul"/>
            <person name="Thines Marco"/>
        </authorList>
    </citation>
    <scope>NUCLEOTIDE SEQUENCE [LARGE SCALE GENOMIC DNA]</scope>
</reference>
<dbReference type="OMA" id="TGDYAYK"/>
<organism evidence="1 2">
    <name type="scientific">Plasmopara halstedii</name>
    <name type="common">Downy mildew of sunflower</name>
    <dbReference type="NCBI Taxonomy" id="4781"/>
    <lineage>
        <taxon>Eukaryota</taxon>
        <taxon>Sar</taxon>
        <taxon>Stramenopiles</taxon>
        <taxon>Oomycota</taxon>
        <taxon>Peronosporomycetes</taxon>
        <taxon>Peronosporales</taxon>
        <taxon>Peronosporaceae</taxon>
        <taxon>Plasmopara</taxon>
    </lineage>
</organism>
<dbReference type="InterPro" id="IPR052732">
    <property type="entry name" value="Cell-binding_unc_protein"/>
</dbReference>
<dbReference type="InterPro" id="IPR027417">
    <property type="entry name" value="P-loop_NTPase"/>
</dbReference>